<comment type="catalytic activity">
    <reaction evidence="2">
        <text>N-terminal N-formyl-L-methionyl-[peptide] + H2O = N-terminal L-methionyl-[peptide] + formate</text>
        <dbReference type="Rhea" id="RHEA:24420"/>
        <dbReference type="Rhea" id="RHEA-COMP:10639"/>
        <dbReference type="Rhea" id="RHEA-COMP:10640"/>
        <dbReference type="ChEBI" id="CHEBI:15377"/>
        <dbReference type="ChEBI" id="CHEBI:15740"/>
        <dbReference type="ChEBI" id="CHEBI:49298"/>
        <dbReference type="ChEBI" id="CHEBI:64731"/>
        <dbReference type="EC" id="3.5.1.88"/>
    </reaction>
</comment>
<gene>
    <name evidence="2" type="primary">def</name>
    <name evidence="3" type="ORF">D9R08_01425</name>
</gene>
<dbReference type="HAMAP" id="MF_00163">
    <property type="entry name" value="Pep_deformylase"/>
    <property type="match status" value="1"/>
</dbReference>
<dbReference type="EC" id="3.5.1.88" evidence="2"/>
<dbReference type="RefSeq" id="WP_121896214.1">
    <property type="nucleotide sequence ID" value="NZ_RCNT01000001.1"/>
</dbReference>
<dbReference type="PIRSF" id="PIRSF004749">
    <property type="entry name" value="Pep_def"/>
    <property type="match status" value="1"/>
</dbReference>
<organism evidence="3 4">
    <name type="scientific">Rhodophyticola porphyridii</name>
    <dbReference type="NCBI Taxonomy" id="1852017"/>
    <lineage>
        <taxon>Bacteria</taxon>
        <taxon>Pseudomonadati</taxon>
        <taxon>Pseudomonadota</taxon>
        <taxon>Alphaproteobacteria</taxon>
        <taxon>Rhodobacterales</taxon>
        <taxon>Roseobacteraceae</taxon>
        <taxon>Rhodophyticola</taxon>
    </lineage>
</organism>
<dbReference type="InterPro" id="IPR036821">
    <property type="entry name" value="Peptide_deformylase_sf"/>
</dbReference>
<evidence type="ECO:0000256" key="1">
    <source>
        <dbReference type="ARBA" id="ARBA00010759"/>
    </source>
</evidence>
<dbReference type="SUPFAM" id="SSF56420">
    <property type="entry name" value="Peptide deformylase"/>
    <property type="match status" value="1"/>
</dbReference>
<comment type="caution">
    <text evidence="3">The sequence shown here is derived from an EMBL/GenBank/DDBJ whole genome shotgun (WGS) entry which is preliminary data.</text>
</comment>
<keyword evidence="2" id="KW-0648">Protein biosynthesis</keyword>
<proteinExistence type="inferred from homology"/>
<accession>A0A3L9Y5F3</accession>
<dbReference type="GO" id="GO:0006412">
    <property type="term" value="P:translation"/>
    <property type="evidence" value="ECO:0007669"/>
    <property type="project" value="UniProtKB-UniRule"/>
</dbReference>
<feature type="binding site" evidence="2">
    <location>
        <position position="136"/>
    </location>
    <ligand>
        <name>Fe cation</name>
        <dbReference type="ChEBI" id="CHEBI:24875"/>
    </ligand>
</feature>
<comment type="cofactor">
    <cofactor evidence="2">
        <name>Fe(2+)</name>
        <dbReference type="ChEBI" id="CHEBI:29033"/>
    </cofactor>
    <text evidence="2">Binds 1 Fe(2+) ion.</text>
</comment>
<dbReference type="PANTHER" id="PTHR10458:SF22">
    <property type="entry name" value="PEPTIDE DEFORMYLASE"/>
    <property type="match status" value="1"/>
</dbReference>
<evidence type="ECO:0000256" key="2">
    <source>
        <dbReference type="HAMAP-Rule" id="MF_00163"/>
    </source>
</evidence>
<dbReference type="CDD" id="cd00487">
    <property type="entry name" value="Pep_deformylase"/>
    <property type="match status" value="1"/>
</dbReference>
<protein>
    <recommendedName>
        <fullName evidence="2">Peptide deformylase</fullName>
        <shortName evidence="2">PDF</shortName>
        <ecNumber evidence="2">3.5.1.88</ecNumber>
    </recommendedName>
    <alternativeName>
        <fullName evidence="2">Polypeptide deformylase</fullName>
    </alternativeName>
</protein>
<dbReference type="InterPro" id="IPR023635">
    <property type="entry name" value="Peptide_deformylase"/>
</dbReference>
<feature type="active site" evidence="2">
    <location>
        <position position="137"/>
    </location>
</feature>
<dbReference type="AlphaFoldDB" id="A0A3L9Y5F3"/>
<reference evidence="3 4" key="1">
    <citation type="submission" date="2018-10" db="EMBL/GenBank/DDBJ databases">
        <authorList>
            <person name="Jung H.S."/>
            <person name="Jeon C.O."/>
        </authorList>
    </citation>
    <scope>NUCLEOTIDE SEQUENCE [LARGE SCALE GENOMIC DNA]</scope>
    <source>
        <strain evidence="3 4">MA-7-27</strain>
    </source>
</reference>
<dbReference type="EMBL" id="RCNT01000001">
    <property type="protein sequence ID" value="RMA43622.1"/>
    <property type="molecule type" value="Genomic_DNA"/>
</dbReference>
<comment type="similarity">
    <text evidence="1 2">Belongs to the polypeptide deformylase family.</text>
</comment>
<dbReference type="NCBIfam" id="TIGR00079">
    <property type="entry name" value="pept_deformyl"/>
    <property type="match status" value="1"/>
</dbReference>
<dbReference type="NCBIfam" id="NF001159">
    <property type="entry name" value="PRK00150.1-3"/>
    <property type="match status" value="1"/>
</dbReference>
<dbReference type="PANTHER" id="PTHR10458">
    <property type="entry name" value="PEPTIDE DEFORMYLASE"/>
    <property type="match status" value="1"/>
</dbReference>
<keyword evidence="4" id="KW-1185">Reference proteome</keyword>
<dbReference type="PRINTS" id="PR01576">
    <property type="entry name" value="PDEFORMYLASE"/>
</dbReference>
<dbReference type="OrthoDB" id="9804313at2"/>
<keyword evidence="2" id="KW-0408">Iron</keyword>
<dbReference type="Proteomes" id="UP000281343">
    <property type="component" value="Unassembled WGS sequence"/>
</dbReference>
<sequence>MKRSILIHPDPRLKKVADPVADSSDELRSLADDMLETMYAAPGIGLAAPQVGILQRLIVLDCVKEEGAAPRPLTMFNPRVLSSSDERNVYEEGCLSLPEMYADVERPAEVTVEWMDRDGRPQTETFDGLWATCVQHEIDHLDGKLFIDYLRPLKRQMITRKMVKLKRELAREKA</sequence>
<keyword evidence="2 3" id="KW-0378">Hydrolase</keyword>
<feature type="binding site" evidence="2">
    <location>
        <position position="94"/>
    </location>
    <ligand>
        <name>Fe cation</name>
        <dbReference type="ChEBI" id="CHEBI:24875"/>
    </ligand>
</feature>
<evidence type="ECO:0000313" key="4">
    <source>
        <dbReference type="Proteomes" id="UP000281343"/>
    </source>
</evidence>
<dbReference type="Pfam" id="PF01327">
    <property type="entry name" value="Pep_deformylase"/>
    <property type="match status" value="1"/>
</dbReference>
<name>A0A3L9Y5F3_9RHOB</name>
<dbReference type="GO" id="GO:0042586">
    <property type="term" value="F:peptide deformylase activity"/>
    <property type="evidence" value="ECO:0007669"/>
    <property type="project" value="UniProtKB-UniRule"/>
</dbReference>
<dbReference type="GO" id="GO:0046872">
    <property type="term" value="F:metal ion binding"/>
    <property type="evidence" value="ECO:0007669"/>
    <property type="project" value="UniProtKB-KW"/>
</dbReference>
<evidence type="ECO:0000313" key="3">
    <source>
        <dbReference type="EMBL" id="RMA43622.1"/>
    </source>
</evidence>
<comment type="function">
    <text evidence="2">Removes the formyl group from the N-terminal Met of newly synthesized proteins. Requires at least a dipeptide for an efficient rate of reaction. N-terminal L-methionine is a prerequisite for activity but the enzyme has broad specificity at other positions.</text>
</comment>
<feature type="binding site" evidence="2">
    <location>
        <position position="140"/>
    </location>
    <ligand>
        <name>Fe cation</name>
        <dbReference type="ChEBI" id="CHEBI:24875"/>
    </ligand>
</feature>
<keyword evidence="2" id="KW-0479">Metal-binding</keyword>
<dbReference type="Gene3D" id="3.90.45.10">
    <property type="entry name" value="Peptide deformylase"/>
    <property type="match status" value="1"/>
</dbReference>